<dbReference type="SUPFAM" id="SSF88946">
    <property type="entry name" value="Sigma2 domain of RNA polymerase sigma factors"/>
    <property type="match status" value="1"/>
</dbReference>
<sequence length="179" mass="20095">MTTHTVDRDSVDAGDLAGLFDRYARELLRYCARRVGDDVAEDVVAETFLLAYERRERYDPGKGAVLPWLYGIATNLLRRHLRTEIRLLRTAAPIDVVAEGPALRSAERVDAQRSVARLRVVLAELPRRQRDVLMLYAVADLEYGEIATALDIPLGSVRSALHRARTKVRAVLSVEGESR</sequence>
<dbReference type="RefSeq" id="WP_192768126.1">
    <property type="nucleotide sequence ID" value="NZ_JADBEB010000001.1"/>
</dbReference>
<dbReference type="InterPro" id="IPR007627">
    <property type="entry name" value="RNA_pol_sigma70_r2"/>
</dbReference>
<dbReference type="Gene3D" id="1.10.1740.10">
    <property type="match status" value="1"/>
</dbReference>
<dbReference type="InterPro" id="IPR013324">
    <property type="entry name" value="RNA_pol_sigma_r3/r4-like"/>
</dbReference>
<evidence type="ECO:0000313" key="8">
    <source>
        <dbReference type="EMBL" id="MBE1488470.1"/>
    </source>
</evidence>
<dbReference type="Proteomes" id="UP000649753">
    <property type="component" value="Unassembled WGS sequence"/>
</dbReference>
<dbReference type="GO" id="GO:0003677">
    <property type="term" value="F:DNA binding"/>
    <property type="evidence" value="ECO:0007669"/>
    <property type="project" value="UniProtKB-KW"/>
</dbReference>
<evidence type="ECO:0000256" key="2">
    <source>
        <dbReference type="ARBA" id="ARBA00023015"/>
    </source>
</evidence>
<evidence type="ECO:0000256" key="5">
    <source>
        <dbReference type="ARBA" id="ARBA00023163"/>
    </source>
</evidence>
<dbReference type="InterPro" id="IPR013325">
    <property type="entry name" value="RNA_pol_sigma_r2"/>
</dbReference>
<dbReference type="InterPro" id="IPR014284">
    <property type="entry name" value="RNA_pol_sigma-70_dom"/>
</dbReference>
<comment type="caution">
    <text evidence="8">The sequence shown here is derived from an EMBL/GenBank/DDBJ whole genome shotgun (WGS) entry which is preliminary data.</text>
</comment>
<proteinExistence type="inferred from homology"/>
<dbReference type="SUPFAM" id="SSF88659">
    <property type="entry name" value="Sigma3 and sigma4 domains of RNA polymerase sigma factors"/>
    <property type="match status" value="1"/>
</dbReference>
<dbReference type="CDD" id="cd06171">
    <property type="entry name" value="Sigma70_r4"/>
    <property type="match status" value="1"/>
</dbReference>
<dbReference type="EMBL" id="JADBEB010000001">
    <property type="protein sequence ID" value="MBE1488470.1"/>
    <property type="molecule type" value="Genomic_DNA"/>
</dbReference>
<dbReference type="AlphaFoldDB" id="A0A927MCB7"/>
<keyword evidence="2" id="KW-0805">Transcription regulation</keyword>
<dbReference type="NCBIfam" id="TIGR02937">
    <property type="entry name" value="sigma70-ECF"/>
    <property type="match status" value="1"/>
</dbReference>
<feature type="domain" description="RNA polymerase sigma factor 70 region 4 type 2" evidence="7">
    <location>
        <begin position="117"/>
        <end position="167"/>
    </location>
</feature>
<feature type="domain" description="RNA polymerase sigma-70 region 2" evidence="6">
    <location>
        <begin position="19"/>
        <end position="84"/>
    </location>
</feature>
<accession>A0A927MCB7</accession>
<dbReference type="InterPro" id="IPR039425">
    <property type="entry name" value="RNA_pol_sigma-70-like"/>
</dbReference>
<keyword evidence="9" id="KW-1185">Reference proteome</keyword>
<dbReference type="PANTHER" id="PTHR43133">
    <property type="entry name" value="RNA POLYMERASE ECF-TYPE SIGMA FACTO"/>
    <property type="match status" value="1"/>
</dbReference>
<dbReference type="Gene3D" id="1.10.10.10">
    <property type="entry name" value="Winged helix-like DNA-binding domain superfamily/Winged helix DNA-binding domain"/>
    <property type="match status" value="1"/>
</dbReference>
<evidence type="ECO:0000256" key="1">
    <source>
        <dbReference type="ARBA" id="ARBA00010641"/>
    </source>
</evidence>
<evidence type="ECO:0000256" key="3">
    <source>
        <dbReference type="ARBA" id="ARBA00023082"/>
    </source>
</evidence>
<dbReference type="PANTHER" id="PTHR43133:SF8">
    <property type="entry name" value="RNA POLYMERASE SIGMA FACTOR HI_1459-RELATED"/>
    <property type="match status" value="1"/>
</dbReference>
<reference evidence="8" key="1">
    <citation type="submission" date="2020-10" db="EMBL/GenBank/DDBJ databases">
        <title>Sequencing the genomes of 1000 actinobacteria strains.</title>
        <authorList>
            <person name="Klenk H.-P."/>
        </authorList>
    </citation>
    <scope>NUCLEOTIDE SEQUENCE</scope>
    <source>
        <strain evidence="8">DSM 46832</strain>
    </source>
</reference>
<evidence type="ECO:0000313" key="9">
    <source>
        <dbReference type="Proteomes" id="UP000649753"/>
    </source>
</evidence>
<dbReference type="GO" id="GO:0016987">
    <property type="term" value="F:sigma factor activity"/>
    <property type="evidence" value="ECO:0007669"/>
    <property type="project" value="UniProtKB-KW"/>
</dbReference>
<keyword evidence="4" id="KW-0238">DNA-binding</keyword>
<dbReference type="InterPro" id="IPR036388">
    <property type="entry name" value="WH-like_DNA-bd_sf"/>
</dbReference>
<dbReference type="InterPro" id="IPR013249">
    <property type="entry name" value="RNA_pol_sigma70_r4_t2"/>
</dbReference>
<comment type="similarity">
    <text evidence="1">Belongs to the sigma-70 factor family. ECF subfamily.</text>
</comment>
<name>A0A927MCB7_9ACTN</name>
<gene>
    <name evidence="8" type="ORF">H4W31_004108</name>
</gene>
<evidence type="ECO:0000256" key="4">
    <source>
        <dbReference type="ARBA" id="ARBA00023125"/>
    </source>
</evidence>
<evidence type="ECO:0000259" key="7">
    <source>
        <dbReference type="Pfam" id="PF08281"/>
    </source>
</evidence>
<dbReference type="Pfam" id="PF08281">
    <property type="entry name" value="Sigma70_r4_2"/>
    <property type="match status" value="1"/>
</dbReference>
<dbReference type="Pfam" id="PF04542">
    <property type="entry name" value="Sigma70_r2"/>
    <property type="match status" value="1"/>
</dbReference>
<protein>
    <submittedName>
        <fullName evidence="8">RNA polymerase sigma-70 factor (ECF subfamily)</fullName>
    </submittedName>
</protein>
<keyword evidence="5" id="KW-0804">Transcription</keyword>
<organism evidence="8 9">
    <name type="scientific">Plantactinospora soyae</name>
    <dbReference type="NCBI Taxonomy" id="1544732"/>
    <lineage>
        <taxon>Bacteria</taxon>
        <taxon>Bacillati</taxon>
        <taxon>Actinomycetota</taxon>
        <taxon>Actinomycetes</taxon>
        <taxon>Micromonosporales</taxon>
        <taxon>Micromonosporaceae</taxon>
        <taxon>Plantactinospora</taxon>
    </lineage>
</organism>
<dbReference type="GO" id="GO:0006352">
    <property type="term" value="P:DNA-templated transcription initiation"/>
    <property type="evidence" value="ECO:0007669"/>
    <property type="project" value="InterPro"/>
</dbReference>
<keyword evidence="3" id="KW-0731">Sigma factor</keyword>
<evidence type="ECO:0000259" key="6">
    <source>
        <dbReference type="Pfam" id="PF04542"/>
    </source>
</evidence>